<keyword evidence="2 5" id="KW-0560">Oxidoreductase</keyword>
<evidence type="ECO:0000256" key="5">
    <source>
        <dbReference type="HAMAP-Rule" id="MF_01401"/>
    </source>
</evidence>
<dbReference type="AlphaFoldDB" id="A0A934NP79"/>
<comment type="similarity">
    <text evidence="1 5">Belongs to the MsrA Met sulfoxide reductase family.</text>
</comment>
<comment type="caution">
    <text evidence="8">The sequence shown here is derived from an EMBL/GenBank/DDBJ whole genome shotgun (WGS) entry which is preliminary data.</text>
</comment>
<dbReference type="InterPro" id="IPR036509">
    <property type="entry name" value="Met_Sox_Rdtase_MsrA_sf"/>
</dbReference>
<evidence type="ECO:0000256" key="4">
    <source>
        <dbReference type="ARBA" id="ARBA00048782"/>
    </source>
</evidence>
<dbReference type="Proteomes" id="UP000655868">
    <property type="component" value="Unassembled WGS sequence"/>
</dbReference>
<sequence length="235" mass="24687">MRSLVLRVVAALLMGAAATACSAQSSPAPIAAPTTAVPAPATDVAPTTARTETAVFAGGCFWGVQGVYQHVKGVIDAVSGYTGGAEDTANYDLVTGGTTGHAEAVEITFDPTVVSYGTLLQIFFTVVADPTTLNRQGPDRGTQYRTEIFGTTPQQTDIADAYIEQLTDAGTFPAPIVTKVSALGTFYPAEAYHQNYLAENPDSGYIIVNDQPKVDALQELFPREYLSSPTLTAVD</sequence>
<feature type="active site" evidence="5">
    <location>
        <position position="60"/>
    </location>
</feature>
<gene>
    <name evidence="5 8" type="primary">msrA</name>
    <name evidence="8" type="ORF">JGU71_07875</name>
</gene>
<name>A0A934NP79_9NOCA</name>
<feature type="domain" description="Peptide methionine sulphoxide reductase MsrA" evidence="7">
    <location>
        <begin position="53"/>
        <end position="205"/>
    </location>
</feature>
<feature type="chain" id="PRO_5039412516" description="Peptide methionine sulfoxide reductase MsrA" evidence="6">
    <location>
        <begin position="23"/>
        <end position="235"/>
    </location>
</feature>
<dbReference type="Gene3D" id="3.30.1060.10">
    <property type="entry name" value="Peptide methionine sulphoxide reductase MsrA"/>
    <property type="match status" value="1"/>
</dbReference>
<dbReference type="NCBIfam" id="TIGR00401">
    <property type="entry name" value="msrA"/>
    <property type="match status" value="1"/>
</dbReference>
<comment type="catalytic activity">
    <reaction evidence="4 5">
        <text>[thioredoxin]-disulfide + L-methionine + H2O = L-methionine (S)-S-oxide + [thioredoxin]-dithiol</text>
        <dbReference type="Rhea" id="RHEA:19993"/>
        <dbReference type="Rhea" id="RHEA-COMP:10698"/>
        <dbReference type="Rhea" id="RHEA-COMP:10700"/>
        <dbReference type="ChEBI" id="CHEBI:15377"/>
        <dbReference type="ChEBI" id="CHEBI:29950"/>
        <dbReference type="ChEBI" id="CHEBI:50058"/>
        <dbReference type="ChEBI" id="CHEBI:57844"/>
        <dbReference type="ChEBI" id="CHEBI:58772"/>
        <dbReference type="EC" id="1.8.4.11"/>
    </reaction>
</comment>
<evidence type="ECO:0000256" key="3">
    <source>
        <dbReference type="ARBA" id="ARBA00047806"/>
    </source>
</evidence>
<dbReference type="EMBL" id="JAEMNV010000002">
    <property type="protein sequence ID" value="MBJ8338802.1"/>
    <property type="molecule type" value="Genomic_DNA"/>
</dbReference>
<protein>
    <recommendedName>
        <fullName evidence="5">Peptide methionine sulfoxide reductase MsrA</fullName>
        <shortName evidence="5">Protein-methionine-S-oxide reductase</shortName>
        <ecNumber evidence="5">1.8.4.11</ecNumber>
    </recommendedName>
    <alternativeName>
        <fullName evidence="5">Peptide-methionine (S)-S-oxide reductase</fullName>
        <shortName evidence="5">Peptide Met(O) reductase</shortName>
    </alternativeName>
</protein>
<dbReference type="SUPFAM" id="SSF55068">
    <property type="entry name" value="Peptide methionine sulfoxide reductase"/>
    <property type="match status" value="1"/>
</dbReference>
<dbReference type="HAMAP" id="MF_01401">
    <property type="entry name" value="MsrA"/>
    <property type="match status" value="1"/>
</dbReference>
<keyword evidence="9" id="KW-1185">Reference proteome</keyword>
<reference evidence="8" key="1">
    <citation type="submission" date="2020-12" db="EMBL/GenBank/DDBJ databases">
        <title>Antrihabitans popcorni sp. nov. and Antrihabitans auranticaus sp. nov., isolated from a larva cave.</title>
        <authorList>
            <person name="Lee S.D."/>
            <person name="Kim I.S."/>
        </authorList>
    </citation>
    <scope>NUCLEOTIDE SEQUENCE</scope>
    <source>
        <strain evidence="8">YC3-6</strain>
    </source>
</reference>
<dbReference type="GO" id="GO:0008113">
    <property type="term" value="F:peptide-methionine (S)-S-oxide reductase activity"/>
    <property type="evidence" value="ECO:0007669"/>
    <property type="project" value="UniProtKB-UniRule"/>
</dbReference>
<evidence type="ECO:0000313" key="8">
    <source>
        <dbReference type="EMBL" id="MBJ8338802.1"/>
    </source>
</evidence>
<dbReference type="RefSeq" id="WP_199703448.1">
    <property type="nucleotide sequence ID" value="NZ_JAEMNV010000002.1"/>
</dbReference>
<comment type="catalytic activity">
    <reaction evidence="3 5">
        <text>L-methionyl-[protein] + [thioredoxin]-disulfide + H2O = L-methionyl-(S)-S-oxide-[protein] + [thioredoxin]-dithiol</text>
        <dbReference type="Rhea" id="RHEA:14217"/>
        <dbReference type="Rhea" id="RHEA-COMP:10698"/>
        <dbReference type="Rhea" id="RHEA-COMP:10700"/>
        <dbReference type="Rhea" id="RHEA-COMP:12313"/>
        <dbReference type="Rhea" id="RHEA-COMP:12315"/>
        <dbReference type="ChEBI" id="CHEBI:15377"/>
        <dbReference type="ChEBI" id="CHEBI:16044"/>
        <dbReference type="ChEBI" id="CHEBI:29950"/>
        <dbReference type="ChEBI" id="CHEBI:44120"/>
        <dbReference type="ChEBI" id="CHEBI:50058"/>
        <dbReference type="EC" id="1.8.4.11"/>
    </reaction>
</comment>
<organism evidence="8 9">
    <name type="scientific">Antrihabitans stalagmiti</name>
    <dbReference type="NCBI Taxonomy" id="2799499"/>
    <lineage>
        <taxon>Bacteria</taxon>
        <taxon>Bacillati</taxon>
        <taxon>Actinomycetota</taxon>
        <taxon>Actinomycetes</taxon>
        <taxon>Mycobacteriales</taxon>
        <taxon>Nocardiaceae</taxon>
        <taxon>Antrihabitans</taxon>
    </lineage>
</organism>
<dbReference type="InterPro" id="IPR002569">
    <property type="entry name" value="Met_Sox_Rdtase_MsrA_dom"/>
</dbReference>
<evidence type="ECO:0000256" key="2">
    <source>
        <dbReference type="ARBA" id="ARBA00023002"/>
    </source>
</evidence>
<dbReference type="PANTHER" id="PTHR43774">
    <property type="entry name" value="PEPTIDE METHIONINE SULFOXIDE REDUCTASE"/>
    <property type="match status" value="1"/>
</dbReference>
<evidence type="ECO:0000313" key="9">
    <source>
        <dbReference type="Proteomes" id="UP000655868"/>
    </source>
</evidence>
<keyword evidence="6" id="KW-0732">Signal</keyword>
<accession>A0A934NP79</accession>
<comment type="function">
    <text evidence="5">Has an important function as a repair enzyme for proteins that have been inactivated by oxidation. Catalyzes the reversible oxidation-reduction of methionine sulfoxide in proteins to methionine.</text>
</comment>
<dbReference type="EC" id="1.8.4.11" evidence="5"/>
<dbReference type="PROSITE" id="PS51257">
    <property type="entry name" value="PROKAR_LIPOPROTEIN"/>
    <property type="match status" value="1"/>
</dbReference>
<feature type="signal peptide" evidence="6">
    <location>
        <begin position="1"/>
        <end position="22"/>
    </location>
</feature>
<evidence type="ECO:0000256" key="1">
    <source>
        <dbReference type="ARBA" id="ARBA00005591"/>
    </source>
</evidence>
<proteinExistence type="inferred from homology"/>
<evidence type="ECO:0000256" key="6">
    <source>
        <dbReference type="SAM" id="SignalP"/>
    </source>
</evidence>
<dbReference type="PANTHER" id="PTHR43774:SF1">
    <property type="entry name" value="PEPTIDE METHIONINE SULFOXIDE REDUCTASE MSRA 2"/>
    <property type="match status" value="1"/>
</dbReference>
<dbReference type="Pfam" id="PF01625">
    <property type="entry name" value="PMSR"/>
    <property type="match status" value="1"/>
</dbReference>
<evidence type="ECO:0000259" key="7">
    <source>
        <dbReference type="Pfam" id="PF01625"/>
    </source>
</evidence>